<keyword evidence="2" id="KW-1185">Reference proteome</keyword>
<reference evidence="3" key="2">
    <citation type="submission" date="2017-02" db="UniProtKB">
        <authorList>
            <consortium name="WormBaseParasite"/>
        </authorList>
    </citation>
    <scope>IDENTIFICATION</scope>
</reference>
<protein>
    <submittedName>
        <fullName evidence="3">Coiled-coil domain-containing protein 176</fullName>
    </submittedName>
</protein>
<dbReference type="WBParaSite" id="ACAC_0001446801-mRNA-1">
    <property type="protein sequence ID" value="ACAC_0001446801-mRNA-1"/>
    <property type="gene ID" value="ACAC_0001446801"/>
</dbReference>
<accession>A0A0K0DRS9</accession>
<dbReference type="Proteomes" id="UP000035642">
    <property type="component" value="Unassembled WGS sequence"/>
</dbReference>
<sequence>LEIVVKDQLAKASRIEEALRAELSAARAGHLPSATVSTKSIGIGVDISTGTPARVSPVSFECMIPSCIERKKSLIQENDRLLGQIELSNLRVNEMEHDVKSLRHDLRVVEDHRDRLKHQLETAVKDRDSKIAEVAACNIVIARHQSEKDTMQKAIAYMEERMQVYQNTLMEHDLVVSDENSADWHRGFVDPRYNVMVSKRTQTTLTSEALSQHKDEFALTKEKLAVSSLIIEQRCRYVLCHSGVLVMLKLCQTSHLGNKSVIHTCITYHPVDFRVIRRVAGKSSFSLCSVQKQLGAFCSRETLSMISFF</sequence>
<name>A0A0K0DRS9_ANGCA</name>
<evidence type="ECO:0000313" key="3">
    <source>
        <dbReference type="WBParaSite" id="ACAC_0001446801-mRNA-1"/>
    </source>
</evidence>
<evidence type="ECO:0000256" key="1">
    <source>
        <dbReference type="SAM" id="Coils"/>
    </source>
</evidence>
<organism evidence="2 3">
    <name type="scientific">Angiostrongylus cantonensis</name>
    <name type="common">Rat lungworm</name>
    <dbReference type="NCBI Taxonomy" id="6313"/>
    <lineage>
        <taxon>Eukaryota</taxon>
        <taxon>Metazoa</taxon>
        <taxon>Ecdysozoa</taxon>
        <taxon>Nematoda</taxon>
        <taxon>Chromadorea</taxon>
        <taxon>Rhabditida</taxon>
        <taxon>Rhabditina</taxon>
        <taxon>Rhabditomorpha</taxon>
        <taxon>Strongyloidea</taxon>
        <taxon>Metastrongylidae</taxon>
        <taxon>Angiostrongylus</taxon>
    </lineage>
</organism>
<dbReference type="AlphaFoldDB" id="A0A0K0DRS9"/>
<feature type="coiled-coil region" evidence="1">
    <location>
        <begin position="92"/>
        <end position="161"/>
    </location>
</feature>
<keyword evidence="1" id="KW-0175">Coiled coil</keyword>
<proteinExistence type="predicted"/>
<dbReference type="STRING" id="6313.A0A0K0DRS9"/>
<evidence type="ECO:0000313" key="2">
    <source>
        <dbReference type="Proteomes" id="UP000035642"/>
    </source>
</evidence>
<reference evidence="2" key="1">
    <citation type="submission" date="2012-09" db="EMBL/GenBank/DDBJ databases">
        <authorList>
            <person name="Martin A.A."/>
        </authorList>
    </citation>
    <scope>NUCLEOTIDE SEQUENCE</scope>
</reference>